<keyword evidence="4" id="KW-1185">Reference proteome</keyword>
<name>A0AAW0GY40_9APHY</name>
<dbReference type="AlphaFoldDB" id="A0AAW0GY40"/>
<protein>
    <submittedName>
        <fullName evidence="3">Uncharacterized protein</fullName>
    </submittedName>
</protein>
<evidence type="ECO:0000313" key="4">
    <source>
        <dbReference type="Proteomes" id="UP001385951"/>
    </source>
</evidence>
<evidence type="ECO:0000313" key="3">
    <source>
        <dbReference type="EMBL" id="KAK7695898.1"/>
    </source>
</evidence>
<reference evidence="3 4" key="1">
    <citation type="submission" date="2022-09" db="EMBL/GenBank/DDBJ databases">
        <authorList>
            <person name="Palmer J.M."/>
        </authorList>
    </citation>
    <scope>NUCLEOTIDE SEQUENCE [LARGE SCALE GENOMIC DNA]</scope>
    <source>
        <strain evidence="3 4">DSM 7382</strain>
    </source>
</reference>
<feature type="compositionally biased region" description="Pro residues" evidence="2">
    <location>
        <begin position="504"/>
        <end position="514"/>
    </location>
</feature>
<gene>
    <name evidence="3" type="ORF">QCA50_000537</name>
</gene>
<feature type="compositionally biased region" description="Polar residues" evidence="2">
    <location>
        <begin position="596"/>
        <end position="605"/>
    </location>
</feature>
<feature type="compositionally biased region" description="Low complexity" evidence="2">
    <location>
        <begin position="515"/>
        <end position="524"/>
    </location>
</feature>
<keyword evidence="1" id="KW-0175">Coiled coil</keyword>
<feature type="coiled-coil region" evidence="1">
    <location>
        <begin position="234"/>
        <end position="318"/>
    </location>
</feature>
<evidence type="ECO:0000256" key="1">
    <source>
        <dbReference type="SAM" id="Coils"/>
    </source>
</evidence>
<feature type="coiled-coil region" evidence="1">
    <location>
        <begin position="84"/>
        <end position="160"/>
    </location>
</feature>
<comment type="caution">
    <text evidence="3">The sequence shown here is derived from an EMBL/GenBank/DDBJ whole genome shotgun (WGS) entry which is preliminary data.</text>
</comment>
<evidence type="ECO:0000256" key="2">
    <source>
        <dbReference type="SAM" id="MobiDB-lite"/>
    </source>
</evidence>
<dbReference type="EMBL" id="JASBNA010000001">
    <property type="protein sequence ID" value="KAK7695898.1"/>
    <property type="molecule type" value="Genomic_DNA"/>
</dbReference>
<dbReference type="PANTHER" id="PTHR45615">
    <property type="entry name" value="MYOSIN HEAVY CHAIN, NON-MUSCLE"/>
    <property type="match status" value="1"/>
</dbReference>
<proteinExistence type="predicted"/>
<organism evidence="3 4">
    <name type="scientific">Cerrena zonata</name>
    <dbReference type="NCBI Taxonomy" id="2478898"/>
    <lineage>
        <taxon>Eukaryota</taxon>
        <taxon>Fungi</taxon>
        <taxon>Dikarya</taxon>
        <taxon>Basidiomycota</taxon>
        <taxon>Agaricomycotina</taxon>
        <taxon>Agaricomycetes</taxon>
        <taxon>Polyporales</taxon>
        <taxon>Cerrenaceae</taxon>
        <taxon>Cerrena</taxon>
    </lineage>
</organism>
<sequence length="618" mass="68611">MLHHNRTISSKDSEINTLRDDGQKILALEATLQAREDCIAQLEPLTDQLADISTKLNASETKLSVAKADLLAKQQIIQDLQTKLSALEAGGDEKSNELRQIQEQVGASSVTVEWLKDENKNLRLERETMTEKNSQLSNELSDLRKELETRTEKLHEAQTQYQVRLPSSSSSLLSNVHQIMEERFQDQSVTLRLTKESLGDMQDRMIDSETKLARELEVTSAALKCDIAVLTTQSSSLCEKVSNLKDVLQEKEDELRNARLSHDEVLKQQESASRSSLDAANQAISQLERDLLEARLQREQLQEKLDATDACLQTVEAQLEEAQEIPVAHQEEIAKLKEQFIERDREVSRLDARAKTIAARYKAGDLSEVEKTFTNSLIQMSQSIHEQELIAKGNELRRRDNTVAELRARINLLEATLAKHLKSQAKLQGVPGIGNRSLIDPATWTSSSEHSSSPLVPPPGGGIQQSTIGDQLHKAAQQSRLTTPRIAAIQGNRTPAISRTPAPFRTPAPVPVAPRTPAATSSSRPAEKPKFSRLARVCSDEIEDFEPPVTLSSSSPLKSGKRDKAERPPTPTEAESPARPAKRLRASNRSKADGKGNSQNITNKVVETAPKTRARRKR</sequence>
<feature type="region of interest" description="Disordered" evidence="2">
    <location>
        <begin position="441"/>
        <end position="618"/>
    </location>
</feature>
<dbReference type="PANTHER" id="PTHR45615:SF63">
    <property type="entry name" value="CHROMOSOME UNDETERMINED SCAFFOLD_10, WHOLE GENOME SHOTGUN SEQUENCE"/>
    <property type="match status" value="1"/>
</dbReference>
<accession>A0AAW0GY40</accession>
<dbReference type="Proteomes" id="UP001385951">
    <property type="component" value="Unassembled WGS sequence"/>
</dbReference>
<feature type="coiled-coil region" evidence="1">
    <location>
        <begin position="396"/>
        <end position="423"/>
    </location>
</feature>